<evidence type="ECO:0000313" key="2">
    <source>
        <dbReference type="Proteomes" id="UP001597295"/>
    </source>
</evidence>
<sequence length="235" mass="26548">MRDQYAGDISDLLKFALLRKLAGADRKLGIAWYYAAGDDGDLDGRHLEWRDDVAWQFLDQELHVGLSSLPERTVAALEQAPIWPQGIAFHREPIPTSAGRANWSAQKRIALADADIVFLDPDNGLGRESKKHATLSEVRHLRRPDRALVFITFPGRDLPHKELVVRLHERLALETGAQDIFTLRTTVSIQTAKGSFVPRTRWFTILDTDQQLSERIHAFANEVARIPRVKASLES</sequence>
<gene>
    <name evidence="1" type="ORF">ACFSM5_07025</name>
</gene>
<accession>A0ABW5DQ47</accession>
<protein>
    <submittedName>
        <fullName evidence="1">Uncharacterized protein</fullName>
    </submittedName>
</protein>
<comment type="caution">
    <text evidence="1">The sequence shown here is derived from an EMBL/GenBank/DDBJ whole genome shotgun (WGS) entry which is preliminary data.</text>
</comment>
<reference evidence="2" key="1">
    <citation type="journal article" date="2019" name="Int. J. Syst. Evol. Microbiol.">
        <title>The Global Catalogue of Microorganisms (GCM) 10K type strain sequencing project: providing services to taxonomists for standard genome sequencing and annotation.</title>
        <authorList>
            <consortium name="The Broad Institute Genomics Platform"/>
            <consortium name="The Broad Institute Genome Sequencing Center for Infectious Disease"/>
            <person name="Wu L."/>
            <person name="Ma J."/>
        </authorList>
    </citation>
    <scope>NUCLEOTIDE SEQUENCE [LARGE SCALE GENOMIC DNA]</scope>
    <source>
        <strain evidence="2">CGMCC 1.19062</strain>
    </source>
</reference>
<dbReference type="Proteomes" id="UP001597295">
    <property type="component" value="Unassembled WGS sequence"/>
</dbReference>
<keyword evidence="2" id="KW-1185">Reference proteome</keyword>
<organism evidence="1 2">
    <name type="scientific">Lacibacterium aquatile</name>
    <dbReference type="NCBI Taxonomy" id="1168082"/>
    <lineage>
        <taxon>Bacteria</taxon>
        <taxon>Pseudomonadati</taxon>
        <taxon>Pseudomonadota</taxon>
        <taxon>Alphaproteobacteria</taxon>
        <taxon>Rhodospirillales</taxon>
        <taxon>Rhodospirillaceae</taxon>
    </lineage>
</organism>
<proteinExistence type="predicted"/>
<dbReference type="RefSeq" id="WP_379875600.1">
    <property type="nucleotide sequence ID" value="NZ_JBHUIP010000005.1"/>
</dbReference>
<name>A0ABW5DQ47_9PROT</name>
<dbReference type="EMBL" id="JBHUIP010000005">
    <property type="protein sequence ID" value="MFD2262635.1"/>
    <property type="molecule type" value="Genomic_DNA"/>
</dbReference>
<evidence type="ECO:0000313" key="1">
    <source>
        <dbReference type="EMBL" id="MFD2262635.1"/>
    </source>
</evidence>